<dbReference type="Proteomes" id="UP001152561">
    <property type="component" value="Unassembled WGS sequence"/>
</dbReference>
<gene>
    <name evidence="4" type="ORF">K7X08_021720</name>
</gene>
<evidence type="ECO:0000256" key="1">
    <source>
        <dbReference type="ARBA" id="ARBA00008614"/>
    </source>
</evidence>
<reference evidence="5" key="1">
    <citation type="journal article" date="2023" name="Proc. Natl. Acad. Sci. U.S.A.">
        <title>Genomic and structural basis for evolution of tropane alkaloid biosynthesis.</title>
        <authorList>
            <person name="Wanga Y.-J."/>
            <person name="Taina T."/>
            <person name="Yua J.-Y."/>
            <person name="Lia J."/>
            <person name="Xua B."/>
            <person name="Chenc J."/>
            <person name="D'Auriad J.C."/>
            <person name="Huanga J.-P."/>
            <person name="Huanga S.-X."/>
        </authorList>
    </citation>
    <scope>NUCLEOTIDE SEQUENCE [LARGE SCALE GENOMIC DNA]</scope>
    <source>
        <strain evidence="5">cv. KIB-2019</strain>
    </source>
</reference>
<protein>
    <recommendedName>
        <fullName evidence="2">Protein TIFY</fullName>
    </recommendedName>
    <alternativeName>
        <fullName evidence="2">Jasmonate ZIM domain-containing protein</fullName>
    </alternativeName>
</protein>
<dbReference type="SMART" id="SM00979">
    <property type="entry name" value="TIFY"/>
    <property type="match status" value="1"/>
</dbReference>
<dbReference type="InterPro" id="IPR040390">
    <property type="entry name" value="TIFY/JAZ"/>
</dbReference>
<keyword evidence="5" id="KW-1185">Reference proteome</keyword>
<dbReference type="GO" id="GO:0009611">
    <property type="term" value="P:response to wounding"/>
    <property type="evidence" value="ECO:0007669"/>
    <property type="project" value="UniProtKB-UniRule"/>
</dbReference>
<name>A0A9Q1M5Y5_9SOLA</name>
<dbReference type="EMBL" id="JAJAGQ010000010">
    <property type="protein sequence ID" value="KAJ8551705.1"/>
    <property type="molecule type" value="Genomic_DNA"/>
</dbReference>
<dbReference type="PROSITE" id="PS51320">
    <property type="entry name" value="TIFY"/>
    <property type="match status" value="1"/>
</dbReference>
<evidence type="ECO:0000256" key="2">
    <source>
        <dbReference type="RuleBase" id="RU369065"/>
    </source>
</evidence>
<dbReference type="GO" id="GO:2000022">
    <property type="term" value="P:regulation of jasmonic acid mediated signaling pathway"/>
    <property type="evidence" value="ECO:0007669"/>
    <property type="project" value="UniProtKB-UniRule"/>
</dbReference>
<comment type="function">
    <text evidence="2">Repressor of jasmonate responses.</text>
</comment>
<comment type="subcellular location">
    <subcellularLocation>
        <location evidence="2">Nucleus</location>
    </subcellularLocation>
</comment>
<organism evidence="4 5">
    <name type="scientific">Anisodus acutangulus</name>
    <dbReference type="NCBI Taxonomy" id="402998"/>
    <lineage>
        <taxon>Eukaryota</taxon>
        <taxon>Viridiplantae</taxon>
        <taxon>Streptophyta</taxon>
        <taxon>Embryophyta</taxon>
        <taxon>Tracheophyta</taxon>
        <taxon>Spermatophyta</taxon>
        <taxon>Magnoliopsida</taxon>
        <taxon>eudicotyledons</taxon>
        <taxon>Gunneridae</taxon>
        <taxon>Pentapetalae</taxon>
        <taxon>asterids</taxon>
        <taxon>lamiids</taxon>
        <taxon>Solanales</taxon>
        <taxon>Solanaceae</taxon>
        <taxon>Solanoideae</taxon>
        <taxon>Hyoscyameae</taxon>
        <taxon>Anisodus</taxon>
    </lineage>
</organism>
<feature type="domain" description="Tify" evidence="3">
    <location>
        <begin position="130"/>
        <end position="165"/>
    </location>
</feature>
<accession>A0A9Q1M5Y5</accession>
<proteinExistence type="inferred from homology"/>
<dbReference type="InterPro" id="IPR010399">
    <property type="entry name" value="Tify_dom"/>
</dbReference>
<keyword evidence="2" id="KW-0539">Nucleus</keyword>
<dbReference type="Pfam" id="PF06200">
    <property type="entry name" value="tify"/>
    <property type="match status" value="1"/>
</dbReference>
<dbReference type="InterPro" id="IPR018467">
    <property type="entry name" value="CCT_CS"/>
</dbReference>
<dbReference type="PANTHER" id="PTHR33077">
    <property type="entry name" value="PROTEIN TIFY 4A-RELATED-RELATED"/>
    <property type="match status" value="1"/>
</dbReference>
<dbReference type="GO" id="GO:0005634">
    <property type="term" value="C:nucleus"/>
    <property type="evidence" value="ECO:0007669"/>
    <property type="project" value="UniProtKB-SubCell"/>
</dbReference>
<comment type="domain">
    <text evidence="2">The jas domain is required for interaction with COI1.</text>
</comment>
<comment type="caution">
    <text evidence="4">The sequence shown here is derived from an EMBL/GenBank/DDBJ whole genome shotgun (WGS) entry which is preliminary data.</text>
</comment>
<dbReference type="PANTHER" id="PTHR33077:SF74">
    <property type="entry name" value="PROTEIN JAZ7"/>
    <property type="match status" value="1"/>
</dbReference>
<keyword evidence="2" id="KW-1184">Jasmonic acid signaling pathway</keyword>
<dbReference type="OrthoDB" id="1641466at2759"/>
<comment type="similarity">
    <text evidence="1 2">Belongs to the TIFY/JAZ family.</text>
</comment>
<sequence length="257" mass="29672">MFHQFVFSILHGASQLSHLILNLWKCKKMDSRMEIDFLDLNSKPQLSEMEKQHTKASGMKWPFSSMAEFDAQPENTFFQNYNSSPIVSSNSKNSPLNNYKFTKESQYFGGAFPLVAKTSTSFSRKMYDHLRQNGSTLTIFYMGEVHIFQDITPEKAELVIDIATKSTNLHMNEILEKVMNKEKTEENKSKPSNASTNYAKGALAMARRATLARFLEKRKHRLIKARPYQYGEKIPTFPFDMHQEEEETASSSVHWES</sequence>
<evidence type="ECO:0000313" key="4">
    <source>
        <dbReference type="EMBL" id="KAJ8551705.1"/>
    </source>
</evidence>
<evidence type="ECO:0000259" key="3">
    <source>
        <dbReference type="PROSITE" id="PS51320"/>
    </source>
</evidence>
<dbReference type="AlphaFoldDB" id="A0A9Q1M5Y5"/>
<dbReference type="GO" id="GO:0031347">
    <property type="term" value="P:regulation of defense response"/>
    <property type="evidence" value="ECO:0007669"/>
    <property type="project" value="UniProtKB-UniRule"/>
</dbReference>
<evidence type="ECO:0000313" key="5">
    <source>
        <dbReference type="Proteomes" id="UP001152561"/>
    </source>
</evidence>
<dbReference type="Pfam" id="PF09425">
    <property type="entry name" value="Jas_motif"/>
    <property type="match status" value="1"/>
</dbReference>